<evidence type="ECO:0000313" key="3">
    <source>
        <dbReference type="Proteomes" id="UP000605201"/>
    </source>
</evidence>
<comment type="caution">
    <text evidence="2">The sequence shown here is derived from an EMBL/GenBank/DDBJ whole genome shotgun (WGS) entry which is preliminary data.</text>
</comment>
<name>A0A8J6P9U8_9BACT</name>
<dbReference type="Gene3D" id="3.40.30.10">
    <property type="entry name" value="Glutaredoxin"/>
    <property type="match status" value="1"/>
</dbReference>
<dbReference type="GO" id="GO:0016209">
    <property type="term" value="F:antioxidant activity"/>
    <property type="evidence" value="ECO:0007669"/>
    <property type="project" value="InterPro"/>
</dbReference>
<dbReference type="SUPFAM" id="SSF52833">
    <property type="entry name" value="Thioredoxin-like"/>
    <property type="match status" value="1"/>
</dbReference>
<dbReference type="EMBL" id="JACNIG010000468">
    <property type="protein sequence ID" value="MBC8434610.1"/>
    <property type="molecule type" value="Genomic_DNA"/>
</dbReference>
<organism evidence="2 3">
    <name type="scientific">Candidatus Desulfatibia vada</name>
    <dbReference type="NCBI Taxonomy" id="2841696"/>
    <lineage>
        <taxon>Bacteria</taxon>
        <taxon>Pseudomonadati</taxon>
        <taxon>Thermodesulfobacteriota</taxon>
        <taxon>Desulfobacteria</taxon>
        <taxon>Desulfobacterales</taxon>
        <taxon>Desulfobacterales incertae sedis</taxon>
        <taxon>Candidatus Desulfatibia</taxon>
    </lineage>
</organism>
<dbReference type="InterPro" id="IPR036249">
    <property type="entry name" value="Thioredoxin-like_sf"/>
</dbReference>
<dbReference type="AlphaFoldDB" id="A0A8J6P9U8"/>
<protein>
    <submittedName>
        <fullName evidence="2">TlpA family protein disulfide reductase</fullName>
    </submittedName>
</protein>
<dbReference type="PANTHER" id="PTHR42852:SF13">
    <property type="entry name" value="PROTEIN DIPZ"/>
    <property type="match status" value="1"/>
</dbReference>
<dbReference type="Pfam" id="PF00578">
    <property type="entry name" value="AhpC-TSA"/>
    <property type="match status" value="1"/>
</dbReference>
<dbReference type="InterPro" id="IPR000866">
    <property type="entry name" value="AhpC/TSA"/>
</dbReference>
<feature type="domain" description="Alkyl hydroperoxide reductase subunit C/ Thiol specific antioxidant" evidence="1">
    <location>
        <begin position="1"/>
        <end position="76"/>
    </location>
</feature>
<dbReference type="InterPro" id="IPR050553">
    <property type="entry name" value="Thioredoxin_ResA/DsbE_sf"/>
</dbReference>
<sequence length="101" mass="11522">MEKVHQLYKEKGMVVVSISIDRGRDEKVRKLVKGYVSRKNLTFLNLLDPKAATATQYGVRGVPMNFFINPQRKIVAAASGYRNWDSEEARKMFQQLMSGAN</sequence>
<evidence type="ECO:0000313" key="2">
    <source>
        <dbReference type="EMBL" id="MBC8434610.1"/>
    </source>
</evidence>
<dbReference type="GO" id="GO:0016491">
    <property type="term" value="F:oxidoreductase activity"/>
    <property type="evidence" value="ECO:0007669"/>
    <property type="project" value="InterPro"/>
</dbReference>
<evidence type="ECO:0000259" key="1">
    <source>
        <dbReference type="Pfam" id="PF00578"/>
    </source>
</evidence>
<dbReference type="Proteomes" id="UP000605201">
    <property type="component" value="Unassembled WGS sequence"/>
</dbReference>
<dbReference type="CDD" id="cd02966">
    <property type="entry name" value="TlpA_like_family"/>
    <property type="match status" value="1"/>
</dbReference>
<dbReference type="PANTHER" id="PTHR42852">
    <property type="entry name" value="THIOL:DISULFIDE INTERCHANGE PROTEIN DSBE"/>
    <property type="match status" value="1"/>
</dbReference>
<reference evidence="2 3" key="1">
    <citation type="submission" date="2020-08" db="EMBL/GenBank/DDBJ databases">
        <title>Bridging the membrane lipid divide: bacteria of the FCB group superphylum have the potential to synthesize archaeal ether lipids.</title>
        <authorList>
            <person name="Villanueva L."/>
            <person name="Von Meijenfeldt F.A.B."/>
            <person name="Westbye A.B."/>
            <person name="Yadav S."/>
            <person name="Hopmans E.C."/>
            <person name="Dutilh B.E."/>
            <person name="Sinninghe Damste J.S."/>
        </authorList>
    </citation>
    <scope>NUCLEOTIDE SEQUENCE [LARGE SCALE GENOMIC DNA]</scope>
    <source>
        <strain evidence="2">NIOZ-UU17</strain>
    </source>
</reference>
<gene>
    <name evidence="2" type="ORF">H8D96_22100</name>
</gene>
<accession>A0A8J6P9U8</accession>
<proteinExistence type="predicted"/>